<evidence type="ECO:0000256" key="1">
    <source>
        <dbReference type="SAM" id="MobiDB-lite"/>
    </source>
</evidence>
<feature type="domain" description="C2" evidence="2">
    <location>
        <begin position="24"/>
        <end position="157"/>
    </location>
</feature>
<dbReference type="Gene3D" id="2.60.40.150">
    <property type="entry name" value="C2 domain"/>
    <property type="match status" value="1"/>
</dbReference>
<dbReference type="AlphaFoldDB" id="A0A6A6NY62"/>
<dbReference type="InterPro" id="IPR000008">
    <property type="entry name" value="C2_dom"/>
</dbReference>
<feature type="region of interest" description="Disordered" evidence="1">
    <location>
        <begin position="536"/>
        <end position="567"/>
    </location>
</feature>
<keyword evidence="4" id="KW-1185">Reference proteome</keyword>
<dbReference type="SMART" id="SM00239">
    <property type="entry name" value="C2"/>
    <property type="match status" value="1"/>
</dbReference>
<sequence length="567" mass="64191">MAAGARQAQPPSSEIKADGQSHLPPKQPAGGFDPTPVPYIPPGWTVKITFHRAINLPISDLNTLSSDPFIEAQIYTALPTRHKEDPPLRMRTHTVRHSVDPEWNFEWILANVPSSGFKLKARVYDEDQADHDDRLGNAHINVGHLEQGWPGLQNHRYRIKKRMGSKRAYLLRIIAVCLNKARHLDGYLFVSMELLGRTEDPEGGARVYTIGHNWWTRHYSPLLGRITGSKDSETEAKSNGRRAAQRYNFQANQIQLRGPVPSELYHRYVEFKPFVKGMFTRKGIAGILLNKALHHQHARVYNFDRNTVYGMCDAPCKELTMQFLDLVHHDRGGRIFTYVLTLDALFRFTETGKEFGIDMLSKHTMHSDVSVYIAYSGEFLVRRLKHPHRRPPEEGGRNQTHPPDDIGGGPPDEDPPRDPERYELIIDNDSGTYRPSGALLPQLRRFLEANLPGLKIVALDCLKDAALMDKLKGEQRERKRREGRPIIYTQRSSTGSISSSDEEALDALEANGEPRERGVLAHLQKDMAAEGQAKLEHWKRLTPGQKVKAKEQGVQPPEAAQSTQSPR</sequence>
<dbReference type="PANTHER" id="PTHR47800:SF5">
    <property type="entry name" value="FER-1-LIKE PROTEIN 6"/>
    <property type="match status" value="1"/>
</dbReference>
<name>A0A6A6NY62_9PEZI</name>
<dbReference type="Proteomes" id="UP000799766">
    <property type="component" value="Unassembled WGS sequence"/>
</dbReference>
<evidence type="ECO:0000313" key="3">
    <source>
        <dbReference type="EMBL" id="KAF2456670.1"/>
    </source>
</evidence>
<feature type="compositionally biased region" description="Basic and acidic residues" evidence="1">
    <location>
        <begin position="414"/>
        <end position="424"/>
    </location>
</feature>
<feature type="region of interest" description="Disordered" evidence="1">
    <location>
        <begin position="1"/>
        <end position="36"/>
    </location>
</feature>
<accession>A0A6A6NY62</accession>
<gene>
    <name evidence="3" type="ORF">BDY21DRAFT_415391</name>
</gene>
<dbReference type="Pfam" id="PF00168">
    <property type="entry name" value="C2"/>
    <property type="match status" value="1"/>
</dbReference>
<evidence type="ECO:0000259" key="2">
    <source>
        <dbReference type="PROSITE" id="PS50004"/>
    </source>
</evidence>
<dbReference type="PANTHER" id="PTHR47800">
    <property type="entry name" value="C2 DOMAIN-CONTAINING PROTEIN"/>
    <property type="match status" value="1"/>
</dbReference>
<proteinExistence type="predicted"/>
<dbReference type="OrthoDB" id="73919at2759"/>
<dbReference type="EMBL" id="MU001682">
    <property type="protein sequence ID" value="KAF2456670.1"/>
    <property type="molecule type" value="Genomic_DNA"/>
</dbReference>
<feature type="region of interest" description="Disordered" evidence="1">
    <location>
        <begin position="473"/>
        <end position="503"/>
    </location>
</feature>
<dbReference type="PROSITE" id="PS50004">
    <property type="entry name" value="C2"/>
    <property type="match status" value="1"/>
</dbReference>
<reference evidence="3" key="1">
    <citation type="journal article" date="2020" name="Stud. Mycol.">
        <title>101 Dothideomycetes genomes: a test case for predicting lifestyles and emergence of pathogens.</title>
        <authorList>
            <person name="Haridas S."/>
            <person name="Albert R."/>
            <person name="Binder M."/>
            <person name="Bloem J."/>
            <person name="Labutti K."/>
            <person name="Salamov A."/>
            <person name="Andreopoulos B."/>
            <person name="Baker S."/>
            <person name="Barry K."/>
            <person name="Bills G."/>
            <person name="Bluhm B."/>
            <person name="Cannon C."/>
            <person name="Castanera R."/>
            <person name="Culley D."/>
            <person name="Daum C."/>
            <person name="Ezra D."/>
            <person name="Gonzalez J."/>
            <person name="Henrissat B."/>
            <person name="Kuo A."/>
            <person name="Liang C."/>
            <person name="Lipzen A."/>
            <person name="Lutzoni F."/>
            <person name="Magnuson J."/>
            <person name="Mondo S."/>
            <person name="Nolan M."/>
            <person name="Ohm R."/>
            <person name="Pangilinan J."/>
            <person name="Park H.-J."/>
            <person name="Ramirez L."/>
            <person name="Alfaro M."/>
            <person name="Sun H."/>
            <person name="Tritt A."/>
            <person name="Yoshinaga Y."/>
            <person name="Zwiers L.-H."/>
            <person name="Turgeon B."/>
            <person name="Goodwin S."/>
            <person name="Spatafora J."/>
            <person name="Crous P."/>
            <person name="Grigoriev I."/>
        </authorList>
    </citation>
    <scope>NUCLEOTIDE SEQUENCE</scope>
    <source>
        <strain evidence="3">ATCC 16933</strain>
    </source>
</reference>
<protein>
    <recommendedName>
        <fullName evidence="2">C2 domain-containing protein</fullName>
    </recommendedName>
</protein>
<organism evidence="3 4">
    <name type="scientific">Lineolata rhizophorae</name>
    <dbReference type="NCBI Taxonomy" id="578093"/>
    <lineage>
        <taxon>Eukaryota</taxon>
        <taxon>Fungi</taxon>
        <taxon>Dikarya</taxon>
        <taxon>Ascomycota</taxon>
        <taxon>Pezizomycotina</taxon>
        <taxon>Dothideomycetes</taxon>
        <taxon>Dothideomycetes incertae sedis</taxon>
        <taxon>Lineolatales</taxon>
        <taxon>Lineolataceae</taxon>
        <taxon>Lineolata</taxon>
    </lineage>
</organism>
<dbReference type="SUPFAM" id="SSF49562">
    <property type="entry name" value="C2 domain (Calcium/lipid-binding domain, CaLB)"/>
    <property type="match status" value="1"/>
</dbReference>
<dbReference type="InterPro" id="IPR035892">
    <property type="entry name" value="C2_domain_sf"/>
</dbReference>
<evidence type="ECO:0000313" key="4">
    <source>
        <dbReference type="Proteomes" id="UP000799766"/>
    </source>
</evidence>
<dbReference type="GO" id="GO:0010628">
    <property type="term" value="P:positive regulation of gene expression"/>
    <property type="evidence" value="ECO:0007669"/>
    <property type="project" value="TreeGrafter"/>
</dbReference>
<feature type="region of interest" description="Disordered" evidence="1">
    <location>
        <begin position="387"/>
        <end position="430"/>
    </location>
</feature>